<keyword evidence="2" id="KW-0472">Membrane</keyword>
<protein>
    <submittedName>
        <fullName evidence="3">Uncharacterized protein</fullName>
    </submittedName>
</protein>
<reference evidence="3 4" key="1">
    <citation type="journal article" date="2012" name="Genome Biol.">
        <title>Genome and low-iron response of an oceanic diatom adapted to chronic iron limitation.</title>
        <authorList>
            <person name="Lommer M."/>
            <person name="Specht M."/>
            <person name="Roy A.S."/>
            <person name="Kraemer L."/>
            <person name="Andreson R."/>
            <person name="Gutowska M.A."/>
            <person name="Wolf J."/>
            <person name="Bergner S.V."/>
            <person name="Schilhabel M.B."/>
            <person name="Klostermeier U.C."/>
            <person name="Beiko R.G."/>
            <person name="Rosenstiel P."/>
            <person name="Hippler M."/>
            <person name="Laroche J."/>
        </authorList>
    </citation>
    <scope>NUCLEOTIDE SEQUENCE [LARGE SCALE GENOMIC DNA]</scope>
    <source>
        <strain evidence="3 4">CCMP1005</strain>
    </source>
</reference>
<dbReference type="Proteomes" id="UP000266841">
    <property type="component" value="Unassembled WGS sequence"/>
</dbReference>
<feature type="transmembrane region" description="Helical" evidence="2">
    <location>
        <begin position="453"/>
        <end position="474"/>
    </location>
</feature>
<feature type="transmembrane region" description="Helical" evidence="2">
    <location>
        <begin position="480"/>
        <end position="498"/>
    </location>
</feature>
<keyword evidence="4" id="KW-1185">Reference proteome</keyword>
<dbReference type="EMBL" id="AGNL01001967">
    <property type="protein sequence ID" value="EJK76580.1"/>
    <property type="molecule type" value="Genomic_DNA"/>
</dbReference>
<sequence length="1019" mass="111265">MDNEDYAPREILHGASTSTLGTVLLFGTVIFCTSSLAARLWLTGTWSRRSGPAAEDGGGGGAKGRATTRSAPLDASSLPSVYALLVHSTSLGLILLYSYLCENHPPHHHGTKTYDRDEFFFWTVLVVVFAGGQSLRRNIDIRYKDGGPEPVPDRGVEGVDAVHVSAIPLHARRRGLQLHTGHDNLLRLDDGIWELLIFLHDGGLLPPEGHADALEAQLPRGLPMSHAREQLHALLHLSAAHLLLRGGIPDHVRQEGKEPHEVVGEAQARRAGLRHLRRLGRGLAALRGDTRPLPLGRAGHRRDDGDILGMVFSILFGPLEHAPRDGLRAQLPHRVALLQEARGRAGQAAVAGKAPGGGGVGRVNLRLGGGAFPVRQATLQLDQPLFRVRALVDVHLRTQFDAHDEELLDGFPARDREDHARDVPDAAPYLVARKLHSLTLHLRGMLLPDDKAACVRSAVGLFTAVAGCYCAAFALESAGLASLSVLGLASMLCGFLLYQSVVDSTWSSFAASARKDRAAMDGAGDDDAEEDMFVNDYDTVPSRDGQSHVRAGAGGSPARESAYTRFCPPLIGSMSLIMLGVIWNCFATSGSSAIGPLPRICDAHVNEGMWVAIDGCNEASEGMAYRDHRAEIFGTCAPHGNSFIWAWKKSRCRFGHRSEAMVRRVLQGRNVVFIGDSMTRYVYHATMRGLGIPKSGEYDATGPKHADIYNTLWGTTAVNFKWAPLATDQLGALEEVNRKATEEINQADDHPVPDLIFLGGGAWDRLHVYATDEDRRSHSSTLKQLAFEMQRARDEYSAAVVWFIPTTINSQALNTEEKRDHMREEDMEAMRAVYSRNGILSSSSFVIDGPAFTSSRVGESYDGVHYPIQVYSAGAQILFNALDWLLPPGYDEQRMPPRVGKMADPVLGFFMIVLVLIGLVGFDSFLGFSYLSSLFVRNIMPMDLYEESFSALHRKIGVASPIASKSQPPETQMVSRNEKIREGIYGRRNGNISNIVDDEIASLLDKARDDGSFASQPSM</sequence>
<evidence type="ECO:0000256" key="1">
    <source>
        <dbReference type="SAM" id="MobiDB-lite"/>
    </source>
</evidence>
<feature type="transmembrane region" description="Helical" evidence="2">
    <location>
        <begin position="20"/>
        <end position="42"/>
    </location>
</feature>
<feature type="region of interest" description="Disordered" evidence="1">
    <location>
        <begin position="50"/>
        <end position="70"/>
    </location>
</feature>
<dbReference type="AlphaFoldDB" id="K0TGP0"/>
<dbReference type="Gene3D" id="3.40.50.1110">
    <property type="entry name" value="SGNH hydrolase"/>
    <property type="match status" value="1"/>
</dbReference>
<accession>K0TGP0</accession>
<keyword evidence="2" id="KW-0812">Transmembrane</keyword>
<evidence type="ECO:0000313" key="3">
    <source>
        <dbReference type="EMBL" id="EJK76580.1"/>
    </source>
</evidence>
<dbReference type="InterPro" id="IPR036514">
    <property type="entry name" value="SGNH_hydro_sf"/>
</dbReference>
<dbReference type="CDD" id="cd00229">
    <property type="entry name" value="SGNH_hydrolase"/>
    <property type="match status" value="1"/>
</dbReference>
<dbReference type="SUPFAM" id="SSF52266">
    <property type="entry name" value="SGNH hydrolase"/>
    <property type="match status" value="1"/>
</dbReference>
<feature type="transmembrane region" description="Helical" evidence="2">
    <location>
        <begin position="119"/>
        <end position="135"/>
    </location>
</feature>
<keyword evidence="2" id="KW-1133">Transmembrane helix</keyword>
<comment type="caution">
    <text evidence="3">The sequence shown here is derived from an EMBL/GenBank/DDBJ whole genome shotgun (WGS) entry which is preliminary data.</text>
</comment>
<evidence type="ECO:0000313" key="4">
    <source>
        <dbReference type="Proteomes" id="UP000266841"/>
    </source>
</evidence>
<feature type="transmembrane region" description="Helical" evidence="2">
    <location>
        <begin position="906"/>
        <end position="931"/>
    </location>
</feature>
<name>K0TGP0_THAOC</name>
<dbReference type="eggNOG" id="ENOG502QSS7">
    <property type="taxonomic scope" value="Eukaryota"/>
</dbReference>
<organism evidence="3 4">
    <name type="scientific">Thalassiosira oceanica</name>
    <name type="common">Marine diatom</name>
    <dbReference type="NCBI Taxonomy" id="159749"/>
    <lineage>
        <taxon>Eukaryota</taxon>
        <taxon>Sar</taxon>
        <taxon>Stramenopiles</taxon>
        <taxon>Ochrophyta</taxon>
        <taxon>Bacillariophyta</taxon>
        <taxon>Coscinodiscophyceae</taxon>
        <taxon>Thalassiosirophycidae</taxon>
        <taxon>Thalassiosirales</taxon>
        <taxon>Thalassiosiraceae</taxon>
        <taxon>Thalassiosira</taxon>
    </lineage>
</organism>
<gene>
    <name evidence="3" type="ORF">THAOC_01646</name>
</gene>
<feature type="transmembrane region" description="Helical" evidence="2">
    <location>
        <begin position="81"/>
        <end position="99"/>
    </location>
</feature>
<proteinExistence type="predicted"/>
<evidence type="ECO:0000256" key="2">
    <source>
        <dbReference type="SAM" id="Phobius"/>
    </source>
</evidence>
<dbReference type="OrthoDB" id="1932925at2759"/>